<dbReference type="PROSITE" id="PS00079">
    <property type="entry name" value="MULTICOPPER_OXIDASE1"/>
    <property type="match status" value="1"/>
</dbReference>
<dbReference type="RefSeq" id="XP_017972496.1">
    <property type="nucleotide sequence ID" value="XM_018117007.1"/>
</dbReference>
<keyword evidence="10 13" id="KW-0186">Copper</keyword>
<comment type="subcellular location">
    <subcellularLocation>
        <location evidence="2 13">Secreted</location>
        <location evidence="2 13">Extracellular space</location>
        <location evidence="2 13">Apoplast</location>
    </subcellularLocation>
</comment>
<evidence type="ECO:0000256" key="12">
    <source>
        <dbReference type="ARBA" id="ARBA00023185"/>
    </source>
</evidence>
<evidence type="ECO:0000256" key="5">
    <source>
        <dbReference type="ARBA" id="ARBA00022523"/>
    </source>
</evidence>
<dbReference type="GO" id="GO:0052716">
    <property type="term" value="F:hydroquinone:oxygen oxidoreductase activity"/>
    <property type="evidence" value="ECO:0007669"/>
    <property type="project" value="UniProtKB-EC"/>
</dbReference>
<reference evidence="18" key="2">
    <citation type="submission" date="2025-08" db="UniProtKB">
        <authorList>
            <consortium name="RefSeq"/>
        </authorList>
    </citation>
    <scope>IDENTIFICATION</scope>
</reference>
<evidence type="ECO:0000256" key="6">
    <source>
        <dbReference type="ARBA" id="ARBA00022525"/>
    </source>
</evidence>
<dbReference type="Pfam" id="PF07732">
    <property type="entry name" value="Cu-oxidase_3"/>
    <property type="match status" value="1"/>
</dbReference>
<dbReference type="EC" id="1.10.3.2" evidence="4 13"/>
<dbReference type="Pfam" id="PF07731">
    <property type="entry name" value="Cu-oxidase_2"/>
    <property type="match status" value="1"/>
</dbReference>
<evidence type="ECO:0000256" key="9">
    <source>
        <dbReference type="ARBA" id="ARBA00023002"/>
    </source>
</evidence>
<dbReference type="InterPro" id="IPR017761">
    <property type="entry name" value="Laccase"/>
</dbReference>
<dbReference type="InterPro" id="IPR033138">
    <property type="entry name" value="Cu_oxidase_CS"/>
</dbReference>
<comment type="similarity">
    <text evidence="3 13">Belongs to the multicopper oxidase family.</text>
</comment>
<dbReference type="InterPro" id="IPR034289">
    <property type="entry name" value="CuRO_3_LCC"/>
</dbReference>
<evidence type="ECO:0000256" key="2">
    <source>
        <dbReference type="ARBA" id="ARBA00004271"/>
    </source>
</evidence>
<dbReference type="PANTHER" id="PTHR11709:SF292">
    <property type="entry name" value="LACCASE-1"/>
    <property type="match status" value="1"/>
</dbReference>
<evidence type="ECO:0000256" key="4">
    <source>
        <dbReference type="ARBA" id="ARBA00012297"/>
    </source>
</evidence>
<dbReference type="Proteomes" id="UP000694886">
    <property type="component" value="Chromosome 3"/>
</dbReference>
<dbReference type="KEGG" id="tcc:18604307"/>
<dbReference type="GO" id="GO:0046274">
    <property type="term" value="P:lignin catabolic process"/>
    <property type="evidence" value="ECO:0007669"/>
    <property type="project" value="UniProtKB-KW"/>
</dbReference>
<dbReference type="Pfam" id="PF00394">
    <property type="entry name" value="Cu-oxidase"/>
    <property type="match status" value="1"/>
</dbReference>
<evidence type="ECO:0000256" key="1">
    <source>
        <dbReference type="ARBA" id="ARBA00000349"/>
    </source>
</evidence>
<dbReference type="InterPro" id="IPR011706">
    <property type="entry name" value="Cu-oxidase_C"/>
</dbReference>
<dbReference type="Gene3D" id="2.60.40.420">
    <property type="entry name" value="Cupredoxins - blue copper proteins"/>
    <property type="match status" value="3"/>
</dbReference>
<keyword evidence="11" id="KW-0325">Glycoprotein</keyword>
<comment type="catalytic activity">
    <reaction evidence="1 13">
        <text>4 hydroquinone + O2 = 4 benzosemiquinone + 2 H2O</text>
        <dbReference type="Rhea" id="RHEA:11276"/>
        <dbReference type="ChEBI" id="CHEBI:15377"/>
        <dbReference type="ChEBI" id="CHEBI:15379"/>
        <dbReference type="ChEBI" id="CHEBI:17594"/>
        <dbReference type="ChEBI" id="CHEBI:17977"/>
        <dbReference type="EC" id="1.10.3.2"/>
    </reaction>
</comment>
<keyword evidence="9 13" id="KW-0560">Oxidoreductase</keyword>
<dbReference type="InterPro" id="IPR008972">
    <property type="entry name" value="Cupredoxin"/>
</dbReference>
<comment type="cofactor">
    <cofactor evidence="13">
        <name>Cu cation</name>
        <dbReference type="ChEBI" id="CHEBI:23378"/>
    </cofactor>
    <text evidence="13">Binds 4 Cu cations per monomer.</text>
</comment>
<dbReference type="InterPro" id="IPR034285">
    <property type="entry name" value="CuRO_2_LCC"/>
</dbReference>
<dbReference type="InterPro" id="IPR045087">
    <property type="entry name" value="Cu-oxidase_fam"/>
</dbReference>
<dbReference type="InterPro" id="IPR034288">
    <property type="entry name" value="CuRO_1_LCC"/>
</dbReference>
<keyword evidence="8 13" id="KW-0677">Repeat</keyword>
<dbReference type="GeneID" id="18604307"/>
<dbReference type="CDD" id="cd13875">
    <property type="entry name" value="CuRO_2_LCC_plant"/>
    <property type="match status" value="1"/>
</dbReference>
<reference evidence="17" key="1">
    <citation type="journal article" date="1997" name="Nucleic Acids Res.">
        <title>tRNAscan-SE: a program for improved detection of transfer RNA genes in genomic sequence.</title>
        <authorList>
            <person name="Lowe T.M."/>
            <person name="Eddy S.R."/>
        </authorList>
    </citation>
    <scope>NUCLEOTIDE SEQUENCE [LARGE SCALE GENOMIC DNA]</scope>
    <source>
        <strain evidence="17">r\B97-61/B2</strain>
    </source>
</reference>
<keyword evidence="6 13" id="KW-0964">Secreted</keyword>
<dbReference type="CDD" id="cd13897">
    <property type="entry name" value="CuRO_3_LCC_plant"/>
    <property type="match status" value="1"/>
</dbReference>
<dbReference type="NCBIfam" id="TIGR03389">
    <property type="entry name" value="laccase"/>
    <property type="match status" value="1"/>
</dbReference>
<evidence type="ECO:0000259" key="14">
    <source>
        <dbReference type="Pfam" id="PF00394"/>
    </source>
</evidence>
<evidence type="ECO:0000313" key="17">
    <source>
        <dbReference type="Proteomes" id="UP000694886"/>
    </source>
</evidence>
<dbReference type="SUPFAM" id="SSF49503">
    <property type="entry name" value="Cupredoxins"/>
    <property type="match status" value="3"/>
</dbReference>
<sequence>MKKLLMRKRFSEQVHKFIGRGNMGDSKLLTLNFVPNKVEINFNVFHATLKDMIGTKQNKDGLLIQEESEGVDSSVPKWTLRGLGDDKGVDFWGEESKEGVFETWRGSWQEDLTEDLALSTNLEDILLLRNLPWGSILSVSSSYFILCLILGSIWMLPSSSSETTRRFEFNVEWKKVTRFCHSKQLLTVNGEYPGPTVAVREGDNVEVKVSNGIAKNTTIHWHGIRQFRTGWADGPAYITQCPIRGGQSYTYKFTVEDQRGTLLWHAHHSWQRASVYGAFIIYPRMPYPFSAPIQTEIPVIFGEWWNADVDAVENEMLMFGKGANSSDGYTINGLPEPLYPCSVKDTFMETVERGKNYLLRIINAALNDELFFAIAKHTLTVVEVDAVYTKPFTTTAIMIAPGQTTTVLLDTNQLPDSTGIFAMAARPYLSSVVPFDNSTTVGFLKYKGASGNFMPPTRLDRLQLYNLPELQDTAFATRFDKKLRSLASSQYPCNVPKKIDKRVITTISLNLQDCPANQTCKGYKGGRFYASMNNFSFVRPQLSMLEAYYHNKTAGVFTSDFPENPPKVFDYAGVDRLTENMNTEFGTKLFRVPHGTNLEIVLQGTNFLHPENHPIHVHGHNFFIVGSGFGNFNVSKDPDKYNLIDPPERNTVGVPMGGWAAIRLKADNPGVWFIHCHLEEHTSWGLAMAFVVENGPLPSQSLLPPPEDLPQC</sequence>
<dbReference type="InterPro" id="IPR001117">
    <property type="entry name" value="Cu-oxidase_2nd"/>
</dbReference>
<evidence type="ECO:0000256" key="7">
    <source>
        <dbReference type="ARBA" id="ARBA00022723"/>
    </source>
</evidence>
<comment type="function">
    <text evidence="13">Lignin degradation and detoxification of lignin-derived products.</text>
</comment>
<feature type="domain" description="Plastocyanin-like" evidence="16">
    <location>
        <begin position="171"/>
        <end position="284"/>
    </location>
</feature>
<dbReference type="Gramene" id="Tc03v2_t003820.1">
    <property type="protein sequence ID" value="Tc03v2_p003820.1"/>
    <property type="gene ID" value="Tc03v2_g003820"/>
</dbReference>
<evidence type="ECO:0000256" key="13">
    <source>
        <dbReference type="RuleBase" id="RU361119"/>
    </source>
</evidence>
<dbReference type="InterPro" id="IPR011707">
    <property type="entry name" value="Cu-oxidase-like_N"/>
</dbReference>
<keyword evidence="5 13" id="KW-0052">Apoplast</keyword>
<accession>A0AB32W2X0</accession>
<protein>
    <recommendedName>
        <fullName evidence="4 13">Laccase</fullName>
        <ecNumber evidence="4 13">1.10.3.2</ecNumber>
    </recommendedName>
    <alternativeName>
        <fullName evidence="13">Benzenediol:oxygen oxidoreductase</fullName>
    </alternativeName>
    <alternativeName>
        <fullName evidence="13">Diphenol oxidase</fullName>
    </alternativeName>
    <alternativeName>
        <fullName evidence="13">Urishiol oxidase</fullName>
    </alternativeName>
</protein>
<evidence type="ECO:0000256" key="11">
    <source>
        <dbReference type="ARBA" id="ARBA00023180"/>
    </source>
</evidence>
<dbReference type="PROSITE" id="PS00080">
    <property type="entry name" value="MULTICOPPER_OXIDASE2"/>
    <property type="match status" value="1"/>
</dbReference>
<evidence type="ECO:0000259" key="15">
    <source>
        <dbReference type="Pfam" id="PF07731"/>
    </source>
</evidence>
<name>A0AB32W2X0_THECC</name>
<dbReference type="InterPro" id="IPR002355">
    <property type="entry name" value="Cu_oxidase_Cu_BS"/>
</dbReference>
<evidence type="ECO:0000256" key="10">
    <source>
        <dbReference type="ARBA" id="ARBA00023008"/>
    </source>
</evidence>
<keyword evidence="12 13" id="KW-0439">Lignin degradation</keyword>
<dbReference type="AlphaFoldDB" id="A0AB32W2X0"/>
<feature type="domain" description="Plastocyanin-like" evidence="15">
    <location>
        <begin position="560"/>
        <end position="695"/>
    </location>
</feature>
<proteinExistence type="inferred from homology"/>
<evidence type="ECO:0000256" key="3">
    <source>
        <dbReference type="ARBA" id="ARBA00010609"/>
    </source>
</evidence>
<dbReference type="GO" id="GO:0048046">
    <property type="term" value="C:apoplast"/>
    <property type="evidence" value="ECO:0007669"/>
    <property type="project" value="UniProtKB-SubCell"/>
</dbReference>
<evidence type="ECO:0000256" key="8">
    <source>
        <dbReference type="ARBA" id="ARBA00022737"/>
    </source>
</evidence>
<dbReference type="CDD" id="cd13849">
    <property type="entry name" value="CuRO_1_LCC_plant"/>
    <property type="match status" value="1"/>
</dbReference>
<dbReference type="PANTHER" id="PTHR11709">
    <property type="entry name" value="MULTI-COPPER OXIDASE"/>
    <property type="match status" value="1"/>
</dbReference>
<dbReference type="GO" id="GO:0005507">
    <property type="term" value="F:copper ion binding"/>
    <property type="evidence" value="ECO:0007669"/>
    <property type="project" value="InterPro"/>
</dbReference>
<feature type="domain" description="Plastocyanin-like" evidence="14">
    <location>
        <begin position="297"/>
        <end position="449"/>
    </location>
</feature>
<evidence type="ECO:0000259" key="16">
    <source>
        <dbReference type="Pfam" id="PF07732"/>
    </source>
</evidence>
<keyword evidence="7 13" id="KW-0479">Metal-binding</keyword>
<organism evidence="17 18">
    <name type="scientific">Theobroma cacao</name>
    <name type="common">Cacao</name>
    <name type="synonym">Cocoa</name>
    <dbReference type="NCBI Taxonomy" id="3641"/>
    <lineage>
        <taxon>Eukaryota</taxon>
        <taxon>Viridiplantae</taxon>
        <taxon>Streptophyta</taxon>
        <taxon>Embryophyta</taxon>
        <taxon>Tracheophyta</taxon>
        <taxon>Spermatophyta</taxon>
        <taxon>Magnoliopsida</taxon>
        <taxon>eudicotyledons</taxon>
        <taxon>Gunneridae</taxon>
        <taxon>Pentapetalae</taxon>
        <taxon>rosids</taxon>
        <taxon>malvids</taxon>
        <taxon>Malvales</taxon>
        <taxon>Malvaceae</taxon>
        <taxon>Byttnerioideae</taxon>
        <taxon>Theobroma</taxon>
    </lineage>
</organism>
<gene>
    <name evidence="18" type="primary">LOC18604307</name>
</gene>
<evidence type="ECO:0000313" key="18">
    <source>
        <dbReference type="RefSeq" id="XP_017972496.1"/>
    </source>
</evidence>